<comment type="function">
    <text evidence="2">Catalyzes the formation of methylglyoxal from dihydroxyacetone phosphate.</text>
</comment>
<evidence type="ECO:0000313" key="5">
    <source>
        <dbReference type="Proteomes" id="UP001597299"/>
    </source>
</evidence>
<feature type="binding site" evidence="2">
    <location>
        <position position="23"/>
    </location>
    <ligand>
        <name>substrate</name>
    </ligand>
</feature>
<evidence type="ECO:0000313" key="4">
    <source>
        <dbReference type="EMBL" id="MFD2141077.1"/>
    </source>
</evidence>
<dbReference type="GO" id="GO:0008929">
    <property type="term" value="F:methylglyoxal synthase activity"/>
    <property type="evidence" value="ECO:0007669"/>
    <property type="project" value="UniProtKB-EC"/>
</dbReference>
<dbReference type="InterPro" id="IPR004363">
    <property type="entry name" value="Methylgl_synth"/>
</dbReference>
<name>A0ABW4YXZ3_9HYPH</name>
<evidence type="ECO:0000256" key="2">
    <source>
        <dbReference type="HAMAP-Rule" id="MF_00549"/>
    </source>
</evidence>
<dbReference type="RefSeq" id="WP_213350392.1">
    <property type="nucleotide sequence ID" value="NZ_JAHBGB010000002.1"/>
</dbReference>
<comment type="caution">
    <text evidence="4">The sequence shown here is derived from an EMBL/GenBank/DDBJ whole genome shotgun (WGS) entry which is preliminary data.</text>
</comment>
<dbReference type="Gene3D" id="3.40.50.1380">
    <property type="entry name" value="Methylglyoxal synthase-like domain"/>
    <property type="match status" value="1"/>
</dbReference>
<comment type="similarity">
    <text evidence="1 2">Belongs to the methylglyoxal synthase family.</text>
</comment>
<protein>
    <recommendedName>
        <fullName evidence="2">Methylglyoxal synthase</fullName>
        <shortName evidence="2">MGS</shortName>
        <ecNumber evidence="2">4.2.3.3</ecNumber>
    </recommendedName>
</protein>
<gene>
    <name evidence="2" type="primary">mgsA</name>
    <name evidence="4" type="ORF">ACFSNC_11740</name>
</gene>
<dbReference type="InterPro" id="IPR018148">
    <property type="entry name" value="Methylglyoxal_synth_AS"/>
</dbReference>
<dbReference type="NCBIfam" id="TIGR00160">
    <property type="entry name" value="MGSA"/>
    <property type="match status" value="1"/>
</dbReference>
<feature type="domain" description="MGS-like" evidence="3">
    <location>
        <begin position="1"/>
        <end position="136"/>
    </location>
</feature>
<dbReference type="Proteomes" id="UP001597299">
    <property type="component" value="Unassembled WGS sequence"/>
</dbReference>
<dbReference type="CDD" id="cd01422">
    <property type="entry name" value="MGS"/>
    <property type="match status" value="1"/>
</dbReference>
<dbReference type="PANTHER" id="PTHR30492:SF0">
    <property type="entry name" value="METHYLGLYOXAL SYNTHASE"/>
    <property type="match status" value="1"/>
</dbReference>
<dbReference type="EMBL" id="JBHUHD010000001">
    <property type="protein sequence ID" value="MFD2141077.1"/>
    <property type="molecule type" value="Genomic_DNA"/>
</dbReference>
<dbReference type="PROSITE" id="PS01335">
    <property type="entry name" value="METHYLGLYOXAL_SYNTH"/>
    <property type="match status" value="1"/>
</dbReference>
<dbReference type="PANTHER" id="PTHR30492">
    <property type="entry name" value="METHYLGLYOXAL SYNTHASE"/>
    <property type="match status" value="1"/>
</dbReference>
<dbReference type="HAMAP" id="MF_00549">
    <property type="entry name" value="Methylglyoxal_synth"/>
    <property type="match status" value="1"/>
</dbReference>
<comment type="catalytic activity">
    <reaction evidence="2">
        <text>dihydroxyacetone phosphate = methylglyoxal + phosphate</text>
        <dbReference type="Rhea" id="RHEA:17937"/>
        <dbReference type="ChEBI" id="CHEBI:17158"/>
        <dbReference type="ChEBI" id="CHEBI:43474"/>
        <dbReference type="ChEBI" id="CHEBI:57642"/>
        <dbReference type="EC" id="4.2.3.3"/>
    </reaction>
</comment>
<accession>A0ABW4YXZ3</accession>
<feature type="binding site" evidence="2">
    <location>
        <position position="99"/>
    </location>
    <ligand>
        <name>substrate</name>
    </ligand>
</feature>
<organism evidence="4 5">
    <name type="scientific">Ancylobacter oerskovii</name>
    <dbReference type="NCBI Taxonomy" id="459519"/>
    <lineage>
        <taxon>Bacteria</taxon>
        <taxon>Pseudomonadati</taxon>
        <taxon>Pseudomonadota</taxon>
        <taxon>Alphaproteobacteria</taxon>
        <taxon>Hyphomicrobiales</taxon>
        <taxon>Xanthobacteraceae</taxon>
        <taxon>Ancylobacter</taxon>
    </lineage>
</organism>
<keyword evidence="5" id="KW-1185">Reference proteome</keyword>
<proteinExistence type="inferred from homology"/>
<dbReference type="EC" id="4.2.3.3" evidence="2"/>
<dbReference type="Pfam" id="PF02142">
    <property type="entry name" value="MGS"/>
    <property type="match status" value="1"/>
</dbReference>
<dbReference type="NCBIfam" id="NF003559">
    <property type="entry name" value="PRK05234.1"/>
    <property type="match status" value="1"/>
</dbReference>
<feature type="binding site" evidence="2">
    <location>
        <position position="19"/>
    </location>
    <ligand>
        <name>substrate</name>
    </ligand>
</feature>
<dbReference type="PROSITE" id="PS51855">
    <property type="entry name" value="MGS"/>
    <property type="match status" value="1"/>
</dbReference>
<feature type="binding site" evidence="2">
    <location>
        <begin position="45"/>
        <end position="48"/>
    </location>
    <ligand>
        <name>substrate</name>
    </ligand>
</feature>
<dbReference type="InterPro" id="IPR011607">
    <property type="entry name" value="MGS-like_dom"/>
</dbReference>
<feature type="active site" description="Proton donor/acceptor" evidence="2">
    <location>
        <position position="72"/>
    </location>
</feature>
<keyword evidence="2 4" id="KW-0456">Lyase</keyword>
<dbReference type="PIRSF" id="PIRSF006614">
    <property type="entry name" value="Methylglyox_syn"/>
    <property type="match status" value="1"/>
</dbReference>
<evidence type="ECO:0000256" key="1">
    <source>
        <dbReference type="ARBA" id="ARBA00006287"/>
    </source>
</evidence>
<reference evidence="5" key="1">
    <citation type="journal article" date="2019" name="Int. J. Syst. Evol. Microbiol.">
        <title>The Global Catalogue of Microorganisms (GCM) 10K type strain sequencing project: providing services to taxonomists for standard genome sequencing and annotation.</title>
        <authorList>
            <consortium name="The Broad Institute Genomics Platform"/>
            <consortium name="The Broad Institute Genome Sequencing Center for Infectious Disease"/>
            <person name="Wu L."/>
            <person name="Ma J."/>
        </authorList>
    </citation>
    <scope>NUCLEOTIDE SEQUENCE [LARGE SCALE GENOMIC DNA]</scope>
    <source>
        <strain evidence="5">CCM 7435</strain>
    </source>
</reference>
<dbReference type="SMART" id="SM00851">
    <property type="entry name" value="MGS"/>
    <property type="match status" value="1"/>
</dbReference>
<dbReference type="SUPFAM" id="SSF52335">
    <property type="entry name" value="Methylglyoxal synthase-like"/>
    <property type="match status" value="1"/>
</dbReference>
<feature type="binding site" evidence="2">
    <location>
        <begin position="66"/>
        <end position="67"/>
    </location>
    <ligand>
        <name>substrate</name>
    </ligand>
</feature>
<evidence type="ECO:0000259" key="3">
    <source>
        <dbReference type="PROSITE" id="PS51855"/>
    </source>
</evidence>
<dbReference type="InterPro" id="IPR036914">
    <property type="entry name" value="MGS-like_dom_sf"/>
</dbReference>
<sequence length="136" mass="14242">MSVPPASDAAAGLLGLVAHDSKKHDMVAWAVEHRATLARFDIVATGTTGGRILDACPELRLTRLKSGPLGGDQQIGALIAEGRVRALVFLVDPLTAQPHDVDVKALMRVALVYDIPIALNLSTAEMLIAALEAEAG</sequence>